<reference evidence="1 2" key="1">
    <citation type="submission" date="2024-06" db="EMBL/GenBank/DDBJ databases">
        <title>The Natural Products Discovery Center: Release of the First 8490 Sequenced Strains for Exploring Actinobacteria Biosynthetic Diversity.</title>
        <authorList>
            <person name="Kalkreuter E."/>
            <person name="Kautsar S.A."/>
            <person name="Yang D."/>
            <person name="Bader C.D."/>
            <person name="Teijaro C.N."/>
            <person name="Fluegel L."/>
            <person name="Davis C.M."/>
            <person name="Simpson J.R."/>
            <person name="Lauterbach L."/>
            <person name="Steele A.D."/>
            <person name="Gui C."/>
            <person name="Meng S."/>
            <person name="Li G."/>
            <person name="Viehrig K."/>
            <person name="Ye F."/>
            <person name="Su P."/>
            <person name="Kiefer A.F."/>
            <person name="Nichols A."/>
            <person name="Cepeda A.J."/>
            <person name="Yan W."/>
            <person name="Fan B."/>
            <person name="Jiang Y."/>
            <person name="Adhikari A."/>
            <person name="Zheng C.-J."/>
            <person name="Schuster L."/>
            <person name="Cowan T.M."/>
            <person name="Smanski M.J."/>
            <person name="Chevrette M.G."/>
            <person name="De Carvalho L.P.S."/>
            <person name="Shen B."/>
        </authorList>
    </citation>
    <scope>NUCLEOTIDE SEQUENCE [LARGE SCALE GENOMIC DNA]</scope>
    <source>
        <strain evidence="1 2">NPDC053791</strain>
    </source>
</reference>
<evidence type="ECO:0008006" key="3">
    <source>
        <dbReference type="Google" id="ProtNLM"/>
    </source>
</evidence>
<evidence type="ECO:0000313" key="2">
    <source>
        <dbReference type="Proteomes" id="UP001552479"/>
    </source>
</evidence>
<organism evidence="1 2">
    <name type="scientific">Streptomyces roseoverticillatus</name>
    <dbReference type="NCBI Taxonomy" id="66429"/>
    <lineage>
        <taxon>Bacteria</taxon>
        <taxon>Bacillati</taxon>
        <taxon>Actinomycetota</taxon>
        <taxon>Actinomycetes</taxon>
        <taxon>Kitasatosporales</taxon>
        <taxon>Streptomycetaceae</taxon>
        <taxon>Streptomyces</taxon>
    </lineage>
</organism>
<dbReference type="RefSeq" id="WP_366089967.1">
    <property type="nucleotide sequence ID" value="NZ_JBFASG010000036.1"/>
</dbReference>
<sequence length="368" mass="38352">MTTALAYTVHTTPALLRAGTDATDGRAELRITAANPGPDPVTCEAISVTVPVGEGAGALTAAPETITARVEGALGWQAEHRGGGVFHVRPTAPGTELKPGERIVVTLADVVINQAVGTAVLGIGETAADAAGPLRERASGGRKLVKAPAEAMLEDFLPSRTDVPNGECVTLTWKCVEGPDYELFYGDQREIVNSYIADGHGTWQSPRLHTATAFMLLGSTEKDGVPVTYGLTTAVTVDVPDLEVGSLDANGVVRLFGRPQEIAGGTESGTWTYTAATDGVITGYIKTNRSDAPATLNVFVTPPGVRQQKFATQSWDARGGSDNQEASLLVPVPHDSTVRVVQSGPSGEITAALTWFPFGTGPLQAVEP</sequence>
<name>A0ABV3J1L9_9ACTN</name>
<dbReference type="Proteomes" id="UP001552479">
    <property type="component" value="Unassembled WGS sequence"/>
</dbReference>
<evidence type="ECO:0000313" key="1">
    <source>
        <dbReference type="EMBL" id="MEV4926586.1"/>
    </source>
</evidence>
<dbReference type="EMBL" id="JBFASG010000036">
    <property type="protein sequence ID" value="MEV4926586.1"/>
    <property type="molecule type" value="Genomic_DNA"/>
</dbReference>
<comment type="caution">
    <text evidence="1">The sequence shown here is derived from an EMBL/GenBank/DDBJ whole genome shotgun (WGS) entry which is preliminary data.</text>
</comment>
<accession>A0ABV3J1L9</accession>
<gene>
    <name evidence="1" type="ORF">AB0L03_27825</name>
</gene>
<protein>
    <recommendedName>
        <fullName evidence="3">NPCBM-associated, NEW3 domain of alpha-galactosidase</fullName>
    </recommendedName>
</protein>
<keyword evidence="2" id="KW-1185">Reference proteome</keyword>
<proteinExistence type="predicted"/>